<dbReference type="RefSeq" id="XP_016047660.2">
    <property type="nucleotide sequence ID" value="XM_016192174.2"/>
</dbReference>
<feature type="region of interest" description="Disordered" evidence="1">
    <location>
        <begin position="167"/>
        <end position="419"/>
    </location>
</feature>
<dbReference type="InterPro" id="IPR026523">
    <property type="entry name" value="PNMA"/>
</dbReference>
<sequence length="419" mass="45160">MAIHLLEDWCRGMELDVHRALLVSGIPEDCGQAELEETLDAVLLPLGPYHVLNKIFLREDNAKAALVELGEGVSLRAVPREFPARGGVWKVTVRDPSQDAEFLKNLNDFLDAEGRTWEDVVHLLQLNQPPRLQNQPPGNWAEVLGGLLGAVVQIVFYMDSEARVREEARAREAAQPQPQPQPRAAAAMATKRKIKKEPRPAAEGGAAAVKKENGGAEPDFPRPVVRRAGAKSRSRRKKPKKKQQPKGEPEAWNKPTGDQPSGSASLEEAAPLDDAENVQPSESVESNRKPHVKPEAAAAKKPAAGARAESPRAASEPDRDGGHEGPPKKKAMGWASTKSPGSSKKKKKMSLGPVSYTLQGPEDPQKPAMPKKGLGSRRVAAVQKTPTSPQPPESSASVEQGPKDKPEGSPPGTNAPQKR</sequence>
<dbReference type="Proteomes" id="UP001652624">
    <property type="component" value="Chromosome 2"/>
</dbReference>
<evidence type="ECO:0000313" key="5">
    <source>
        <dbReference type="RefSeq" id="XP_016047660.2"/>
    </source>
</evidence>
<evidence type="ECO:0000313" key="4">
    <source>
        <dbReference type="Proteomes" id="UP001652624"/>
    </source>
</evidence>
<feature type="domain" description="Paraneoplastic antigen Ma-like N-terminal" evidence="2">
    <location>
        <begin position="1"/>
        <end position="91"/>
    </location>
</feature>
<keyword evidence="4" id="KW-1185">Reference proteome</keyword>
<protein>
    <submittedName>
        <fullName evidence="5">Paraneoplastic antigen-like protein 8A</fullName>
    </submittedName>
</protein>
<gene>
    <name evidence="5" type="primary">PNMA8A</name>
</gene>
<dbReference type="PANTHER" id="PTHR23095">
    <property type="entry name" value="PARANEOPLASTIC ANTIGEN"/>
    <property type="match status" value="1"/>
</dbReference>
<accession>A0A1S3WMT2</accession>
<feature type="compositionally biased region" description="Basic and acidic residues" evidence="1">
    <location>
        <begin position="285"/>
        <end position="294"/>
    </location>
</feature>
<organism evidence="4 5">
    <name type="scientific">Erinaceus europaeus</name>
    <name type="common">Western European hedgehog</name>
    <dbReference type="NCBI Taxonomy" id="9365"/>
    <lineage>
        <taxon>Eukaryota</taxon>
        <taxon>Metazoa</taxon>
        <taxon>Chordata</taxon>
        <taxon>Craniata</taxon>
        <taxon>Vertebrata</taxon>
        <taxon>Euteleostomi</taxon>
        <taxon>Mammalia</taxon>
        <taxon>Eutheria</taxon>
        <taxon>Laurasiatheria</taxon>
        <taxon>Eulipotyphla</taxon>
        <taxon>Erinaceidae</taxon>
        <taxon>Erinaceinae</taxon>
        <taxon>Erinaceus</taxon>
    </lineage>
</organism>
<dbReference type="InterPro" id="IPR048271">
    <property type="entry name" value="PNMA_N"/>
</dbReference>
<dbReference type="Pfam" id="PF20846">
    <property type="entry name" value="PNMA_N"/>
    <property type="match status" value="1"/>
</dbReference>
<evidence type="ECO:0000259" key="2">
    <source>
        <dbReference type="Pfam" id="PF20846"/>
    </source>
</evidence>
<dbReference type="eggNOG" id="ENOG502TEDX">
    <property type="taxonomic scope" value="Eukaryota"/>
</dbReference>
<dbReference type="CTD" id="55228"/>
<dbReference type="Pfam" id="PF20847">
    <property type="entry name" value="PNM8A"/>
    <property type="match status" value="1"/>
</dbReference>
<feature type="compositionally biased region" description="Basic residues" evidence="1">
    <location>
        <begin position="224"/>
        <end position="244"/>
    </location>
</feature>
<reference evidence="4" key="1">
    <citation type="submission" date="2025-05" db="UniProtKB">
        <authorList>
            <consortium name="RefSeq"/>
        </authorList>
    </citation>
    <scope>NUCLEOTIDE SEQUENCE [LARGE SCALE GENOMIC DNA]</scope>
</reference>
<dbReference type="InterPro" id="IPR049131">
    <property type="entry name" value="PNM8A_C"/>
</dbReference>
<evidence type="ECO:0000256" key="1">
    <source>
        <dbReference type="SAM" id="MobiDB-lite"/>
    </source>
</evidence>
<dbReference type="FunCoup" id="A0A1S3WMT2">
    <property type="interactions" value="149"/>
</dbReference>
<dbReference type="InParanoid" id="A0A1S3WMT2"/>
<evidence type="ECO:0000259" key="3">
    <source>
        <dbReference type="Pfam" id="PF20847"/>
    </source>
</evidence>
<feature type="compositionally biased region" description="Low complexity" evidence="1">
    <location>
        <begin position="295"/>
        <end position="314"/>
    </location>
</feature>
<feature type="compositionally biased region" description="Basic and acidic residues" evidence="1">
    <location>
        <begin position="315"/>
        <end position="327"/>
    </location>
</feature>
<proteinExistence type="predicted"/>
<dbReference type="STRING" id="9365.ENSEEUP00000001376"/>
<dbReference type="AlphaFoldDB" id="A0A1S3WMT2"/>
<name>A0A1S3WMT2_ERIEU</name>
<dbReference type="GeneID" id="103121684"/>
<dbReference type="PANTHER" id="PTHR23095:SF21">
    <property type="entry name" value="PARANEOPLASTIC ANTIGEN-LIKE PROTEIN 8A"/>
    <property type="match status" value="1"/>
</dbReference>
<dbReference type="OrthoDB" id="9665701at2759"/>
<feature type="domain" description="Paraneoplastic antigen-like protein 8A C-terminal" evidence="3">
    <location>
        <begin position="136"/>
        <end position="346"/>
    </location>
</feature>
<reference evidence="5" key="2">
    <citation type="submission" date="2025-08" db="UniProtKB">
        <authorList>
            <consortium name="RefSeq"/>
        </authorList>
    </citation>
    <scope>IDENTIFICATION</scope>
</reference>